<comment type="caution">
    <text evidence="4">The sequence shown here is derived from an EMBL/GenBank/DDBJ whole genome shotgun (WGS) entry which is preliminary data.</text>
</comment>
<dbReference type="InterPro" id="IPR047057">
    <property type="entry name" value="MerR_fam"/>
</dbReference>
<feature type="domain" description="HTH merR-type" evidence="3">
    <location>
        <begin position="6"/>
        <end position="76"/>
    </location>
</feature>
<dbReference type="RefSeq" id="WP_168063325.1">
    <property type="nucleotide sequence ID" value="NZ_VTOW01000006.1"/>
</dbReference>
<dbReference type="AlphaFoldDB" id="A0A7X6IDB9"/>
<name>A0A7X6IDB9_9BACT</name>
<feature type="region of interest" description="Disordered" evidence="2">
    <location>
        <begin position="72"/>
        <end position="92"/>
    </location>
</feature>
<sequence>MQDKLFYKIGEVSQLTGLEAYVLRFWESEFPALHPKKSKGNQRVYTKREIDLILQIKKLLYQEGMTIAGAKKKLNGAPVPSEPPMREPRHEETLDRVRRELEEVLHILS</sequence>
<evidence type="ECO:0000256" key="1">
    <source>
        <dbReference type="ARBA" id="ARBA00023125"/>
    </source>
</evidence>
<protein>
    <submittedName>
        <fullName evidence="4">MerR family transcriptional regulator</fullName>
    </submittedName>
</protein>
<dbReference type="CDD" id="cd04765">
    <property type="entry name" value="HTH_MlrA-like_sg2"/>
    <property type="match status" value="1"/>
</dbReference>
<reference evidence="4 5" key="1">
    <citation type="journal article" date="2020" name="Nature">
        <title>Bacterial chemolithoautotrophy via manganese oxidation.</title>
        <authorList>
            <person name="Yu H."/>
            <person name="Leadbetter J.R."/>
        </authorList>
    </citation>
    <scope>NUCLEOTIDE SEQUENCE [LARGE SCALE GENOMIC DNA]</scope>
    <source>
        <strain evidence="4 5">Mn-1</strain>
    </source>
</reference>
<dbReference type="GO" id="GO:0003700">
    <property type="term" value="F:DNA-binding transcription factor activity"/>
    <property type="evidence" value="ECO:0007669"/>
    <property type="project" value="InterPro"/>
</dbReference>
<dbReference type="InterPro" id="IPR000551">
    <property type="entry name" value="MerR-type_HTH_dom"/>
</dbReference>
<gene>
    <name evidence="4" type="ORF">MNODULE_21680</name>
</gene>
<dbReference type="PROSITE" id="PS50937">
    <property type="entry name" value="HTH_MERR_2"/>
    <property type="match status" value="1"/>
</dbReference>
<dbReference type="Gene3D" id="1.10.1660.10">
    <property type="match status" value="1"/>
</dbReference>
<dbReference type="PANTHER" id="PTHR30204">
    <property type="entry name" value="REDOX-CYCLING DRUG-SENSING TRANSCRIPTIONAL ACTIVATOR SOXR"/>
    <property type="match status" value="1"/>
</dbReference>
<dbReference type="InterPro" id="IPR009061">
    <property type="entry name" value="DNA-bd_dom_put_sf"/>
</dbReference>
<dbReference type="SMART" id="SM00422">
    <property type="entry name" value="HTH_MERR"/>
    <property type="match status" value="1"/>
</dbReference>
<dbReference type="Pfam" id="PF13411">
    <property type="entry name" value="MerR_1"/>
    <property type="match status" value="1"/>
</dbReference>
<dbReference type="PANTHER" id="PTHR30204:SF15">
    <property type="entry name" value="BLL5018 PROTEIN"/>
    <property type="match status" value="1"/>
</dbReference>
<keyword evidence="5" id="KW-1185">Reference proteome</keyword>
<accession>A0A7X6IDB9</accession>
<dbReference type="EMBL" id="VTOW01000006">
    <property type="protein sequence ID" value="NKE73375.1"/>
    <property type="molecule type" value="Genomic_DNA"/>
</dbReference>
<keyword evidence="1" id="KW-0238">DNA-binding</keyword>
<dbReference type="Proteomes" id="UP000534783">
    <property type="component" value="Unassembled WGS sequence"/>
</dbReference>
<evidence type="ECO:0000256" key="2">
    <source>
        <dbReference type="SAM" id="MobiDB-lite"/>
    </source>
</evidence>
<proteinExistence type="predicted"/>
<evidence type="ECO:0000259" key="3">
    <source>
        <dbReference type="PROSITE" id="PS50937"/>
    </source>
</evidence>
<evidence type="ECO:0000313" key="4">
    <source>
        <dbReference type="EMBL" id="NKE73375.1"/>
    </source>
</evidence>
<dbReference type="GO" id="GO:0003677">
    <property type="term" value="F:DNA binding"/>
    <property type="evidence" value="ECO:0007669"/>
    <property type="project" value="UniProtKB-KW"/>
</dbReference>
<evidence type="ECO:0000313" key="5">
    <source>
        <dbReference type="Proteomes" id="UP000534783"/>
    </source>
</evidence>
<dbReference type="SUPFAM" id="SSF46955">
    <property type="entry name" value="Putative DNA-binding domain"/>
    <property type="match status" value="1"/>
</dbReference>
<organism evidence="4 5">
    <name type="scientific">Candidatus Manganitrophus noduliformans</name>
    <dbReference type="NCBI Taxonomy" id="2606439"/>
    <lineage>
        <taxon>Bacteria</taxon>
        <taxon>Pseudomonadati</taxon>
        <taxon>Nitrospirota</taxon>
        <taxon>Nitrospiria</taxon>
        <taxon>Candidatus Troglogloeales</taxon>
        <taxon>Candidatus Manganitrophaceae</taxon>
        <taxon>Candidatus Manganitrophus</taxon>
    </lineage>
</organism>